<sequence>MANQLHDRRDQGDTGGHSENGQGGYYNAMMPYEDPAIVNPDELATFPKMSKTGAYHNYHDHELHEITKRTPVRDGRNITRTDTHPNKNGFM</sequence>
<feature type="compositionally biased region" description="Basic and acidic residues" evidence="1">
    <location>
        <begin position="1"/>
        <end position="12"/>
    </location>
</feature>
<accession>A0A2S1QXP3</accession>
<proteinExistence type="predicted"/>
<dbReference type="RefSeq" id="WP_108777876.1">
    <property type="nucleotide sequence ID" value="NZ_CP029186.1"/>
</dbReference>
<protein>
    <submittedName>
        <fullName evidence="2">Uncharacterized protein</fullName>
    </submittedName>
</protein>
<organism evidence="2 3">
    <name type="scientific">Flavobacterium album</name>
    <dbReference type="NCBI Taxonomy" id="2175091"/>
    <lineage>
        <taxon>Bacteria</taxon>
        <taxon>Pseudomonadati</taxon>
        <taxon>Bacteroidota</taxon>
        <taxon>Flavobacteriia</taxon>
        <taxon>Flavobacteriales</taxon>
        <taxon>Flavobacteriaceae</taxon>
        <taxon>Flavobacterium</taxon>
    </lineage>
</organism>
<feature type="compositionally biased region" description="Basic and acidic residues" evidence="1">
    <location>
        <begin position="60"/>
        <end position="85"/>
    </location>
</feature>
<feature type="region of interest" description="Disordered" evidence="1">
    <location>
        <begin position="1"/>
        <end position="28"/>
    </location>
</feature>
<evidence type="ECO:0000256" key="1">
    <source>
        <dbReference type="SAM" id="MobiDB-lite"/>
    </source>
</evidence>
<feature type="region of interest" description="Disordered" evidence="1">
    <location>
        <begin position="60"/>
        <end position="91"/>
    </location>
</feature>
<dbReference type="Proteomes" id="UP000244929">
    <property type="component" value="Chromosome"/>
</dbReference>
<dbReference type="EMBL" id="CP029186">
    <property type="protein sequence ID" value="AWH85172.1"/>
    <property type="molecule type" value="Genomic_DNA"/>
</dbReference>
<dbReference type="OrthoDB" id="1367000at2"/>
<evidence type="ECO:0000313" key="2">
    <source>
        <dbReference type="EMBL" id="AWH85172.1"/>
    </source>
</evidence>
<reference evidence="2 3" key="1">
    <citation type="submission" date="2018-04" db="EMBL/GenBank/DDBJ databases">
        <title>Genome sequencing of Flavobacterium sp. HYN0059.</title>
        <authorList>
            <person name="Yi H."/>
            <person name="Baek C."/>
        </authorList>
    </citation>
    <scope>NUCLEOTIDE SEQUENCE [LARGE SCALE GENOMIC DNA]</scope>
    <source>
        <strain evidence="2 3">HYN0059</strain>
    </source>
</reference>
<dbReference type="AlphaFoldDB" id="A0A2S1QXP3"/>
<name>A0A2S1QXP3_9FLAO</name>
<dbReference type="KEGG" id="falb:HYN59_08565"/>
<gene>
    <name evidence="2" type="ORF">HYN59_08565</name>
</gene>
<evidence type="ECO:0000313" key="3">
    <source>
        <dbReference type="Proteomes" id="UP000244929"/>
    </source>
</evidence>
<keyword evidence="3" id="KW-1185">Reference proteome</keyword>